<keyword evidence="13" id="KW-0902">Two-component regulatory system</keyword>
<keyword evidence="14 15" id="KW-0472">Membrane</keyword>
<keyword evidence="10" id="KW-0418">Kinase</keyword>
<dbReference type="SMART" id="SM00304">
    <property type="entry name" value="HAMP"/>
    <property type="match status" value="1"/>
</dbReference>
<keyword evidence="8 15" id="KW-0812">Transmembrane</keyword>
<dbReference type="InterPro" id="IPR036890">
    <property type="entry name" value="HATPase_C_sf"/>
</dbReference>
<evidence type="ECO:0000256" key="5">
    <source>
        <dbReference type="ARBA" id="ARBA00022519"/>
    </source>
</evidence>
<dbReference type="Proteomes" id="UP000584642">
    <property type="component" value="Unassembled WGS sequence"/>
</dbReference>
<keyword evidence="6" id="KW-0597">Phosphoprotein</keyword>
<keyword evidence="5" id="KW-0997">Cell inner membrane</keyword>
<dbReference type="InterPro" id="IPR003661">
    <property type="entry name" value="HisK_dim/P_dom"/>
</dbReference>
<dbReference type="SUPFAM" id="SSF47384">
    <property type="entry name" value="Homodimeric domain of signal transducing histidine kinase"/>
    <property type="match status" value="1"/>
</dbReference>
<evidence type="ECO:0000256" key="15">
    <source>
        <dbReference type="SAM" id="Phobius"/>
    </source>
</evidence>
<dbReference type="Gene3D" id="1.10.287.130">
    <property type="match status" value="1"/>
</dbReference>
<dbReference type="InterPro" id="IPR003594">
    <property type="entry name" value="HATPase_dom"/>
</dbReference>
<protein>
    <recommendedName>
        <fullName evidence="3">histidine kinase</fullName>
        <ecNumber evidence="3">2.7.13.3</ecNumber>
    </recommendedName>
</protein>
<evidence type="ECO:0000256" key="9">
    <source>
        <dbReference type="ARBA" id="ARBA00022741"/>
    </source>
</evidence>
<dbReference type="RefSeq" id="WP_180283175.1">
    <property type="nucleotide sequence ID" value="NZ_JABFDB010000011.1"/>
</dbReference>
<evidence type="ECO:0000256" key="12">
    <source>
        <dbReference type="ARBA" id="ARBA00022989"/>
    </source>
</evidence>
<keyword evidence="4" id="KW-1003">Cell membrane</keyword>
<dbReference type="InterPro" id="IPR003660">
    <property type="entry name" value="HAMP_dom"/>
</dbReference>
<dbReference type="CDD" id="cd00082">
    <property type="entry name" value="HisKA"/>
    <property type="match status" value="1"/>
</dbReference>
<feature type="domain" description="HAMP" evidence="17">
    <location>
        <begin position="185"/>
        <end position="237"/>
    </location>
</feature>
<dbReference type="SMART" id="SM00387">
    <property type="entry name" value="HATPase_c"/>
    <property type="match status" value="1"/>
</dbReference>
<dbReference type="EC" id="2.7.13.3" evidence="3"/>
<accession>A0ABX2TAP6</accession>
<dbReference type="PROSITE" id="PS50109">
    <property type="entry name" value="HIS_KIN"/>
    <property type="match status" value="1"/>
</dbReference>
<evidence type="ECO:0000256" key="11">
    <source>
        <dbReference type="ARBA" id="ARBA00022840"/>
    </source>
</evidence>
<dbReference type="InterPro" id="IPR005467">
    <property type="entry name" value="His_kinase_dom"/>
</dbReference>
<keyword evidence="9" id="KW-0547">Nucleotide-binding</keyword>
<dbReference type="EMBL" id="JABFDB010000011">
    <property type="protein sequence ID" value="NYZ21416.1"/>
    <property type="molecule type" value="Genomic_DNA"/>
</dbReference>
<feature type="domain" description="Histidine kinase" evidence="16">
    <location>
        <begin position="245"/>
        <end position="443"/>
    </location>
</feature>
<evidence type="ECO:0000256" key="6">
    <source>
        <dbReference type="ARBA" id="ARBA00022553"/>
    </source>
</evidence>
<dbReference type="CDD" id="cd00075">
    <property type="entry name" value="HATPase"/>
    <property type="match status" value="1"/>
</dbReference>
<evidence type="ECO:0000256" key="8">
    <source>
        <dbReference type="ARBA" id="ARBA00022692"/>
    </source>
</evidence>
<dbReference type="PROSITE" id="PS50885">
    <property type="entry name" value="HAMP"/>
    <property type="match status" value="1"/>
</dbReference>
<keyword evidence="19" id="KW-1185">Reference proteome</keyword>
<dbReference type="SUPFAM" id="SSF55874">
    <property type="entry name" value="ATPase domain of HSP90 chaperone/DNA topoisomerase II/histidine kinase"/>
    <property type="match status" value="1"/>
</dbReference>
<evidence type="ECO:0000256" key="2">
    <source>
        <dbReference type="ARBA" id="ARBA00004429"/>
    </source>
</evidence>
<organism evidence="18 19">
    <name type="scientific">Azospirillum oleiclasticum</name>
    <dbReference type="NCBI Taxonomy" id="2735135"/>
    <lineage>
        <taxon>Bacteria</taxon>
        <taxon>Pseudomonadati</taxon>
        <taxon>Pseudomonadota</taxon>
        <taxon>Alphaproteobacteria</taxon>
        <taxon>Rhodospirillales</taxon>
        <taxon>Azospirillaceae</taxon>
        <taxon>Azospirillum</taxon>
    </lineage>
</organism>
<evidence type="ECO:0000256" key="14">
    <source>
        <dbReference type="ARBA" id="ARBA00023136"/>
    </source>
</evidence>
<dbReference type="InterPro" id="IPR004358">
    <property type="entry name" value="Sig_transdc_His_kin-like_C"/>
</dbReference>
<dbReference type="PANTHER" id="PTHR44936:SF5">
    <property type="entry name" value="SENSOR HISTIDINE KINASE ENVZ"/>
    <property type="match status" value="1"/>
</dbReference>
<feature type="transmembrane region" description="Helical" evidence="15">
    <location>
        <begin position="165"/>
        <end position="187"/>
    </location>
</feature>
<evidence type="ECO:0000313" key="18">
    <source>
        <dbReference type="EMBL" id="NYZ21416.1"/>
    </source>
</evidence>
<evidence type="ECO:0000256" key="10">
    <source>
        <dbReference type="ARBA" id="ARBA00022777"/>
    </source>
</evidence>
<evidence type="ECO:0000256" key="7">
    <source>
        <dbReference type="ARBA" id="ARBA00022679"/>
    </source>
</evidence>
<evidence type="ECO:0000313" key="19">
    <source>
        <dbReference type="Proteomes" id="UP000584642"/>
    </source>
</evidence>
<dbReference type="Pfam" id="PF00512">
    <property type="entry name" value="HisKA"/>
    <property type="match status" value="1"/>
</dbReference>
<comment type="subcellular location">
    <subcellularLocation>
        <location evidence="2">Cell inner membrane</location>
        <topology evidence="2">Multi-pass membrane protein</topology>
    </subcellularLocation>
</comment>
<gene>
    <name evidence="18" type="ORF">HND93_17010</name>
</gene>
<keyword evidence="11" id="KW-0067">ATP-binding</keyword>
<evidence type="ECO:0000259" key="16">
    <source>
        <dbReference type="PROSITE" id="PS50109"/>
    </source>
</evidence>
<dbReference type="Pfam" id="PF02518">
    <property type="entry name" value="HATPase_c"/>
    <property type="match status" value="1"/>
</dbReference>
<dbReference type="Gene3D" id="3.30.565.10">
    <property type="entry name" value="Histidine kinase-like ATPase, C-terminal domain"/>
    <property type="match status" value="1"/>
</dbReference>
<dbReference type="Pfam" id="PF00672">
    <property type="entry name" value="HAMP"/>
    <property type="match status" value="1"/>
</dbReference>
<dbReference type="InterPro" id="IPR036097">
    <property type="entry name" value="HisK_dim/P_sf"/>
</dbReference>
<evidence type="ECO:0000256" key="13">
    <source>
        <dbReference type="ARBA" id="ARBA00023012"/>
    </source>
</evidence>
<proteinExistence type="predicted"/>
<reference evidence="18 19" key="1">
    <citation type="submission" date="2020-05" db="EMBL/GenBank/DDBJ databases">
        <title>Azospirillum oleiclasticum sp. nov, a nitrogen-fixing and heavy crude oil-emulsifying bacterium isolated from the crude oil of Yumen Oilfield.</title>
        <authorList>
            <person name="Wu D."/>
            <person name="Cai M."/>
            <person name="Zhang X."/>
        </authorList>
    </citation>
    <scope>NUCLEOTIDE SEQUENCE [LARGE SCALE GENOMIC DNA]</scope>
    <source>
        <strain evidence="18 19">ROY-1-1-2</strain>
    </source>
</reference>
<sequence>MRRLVPDTLVGRTLAIIFLALLASQFVSSLVYRANAPDSTATRREPGLAERIAIVRRSIADEPPERRQSAAAALSGRIVRVQWSITPFVTAPADETLLALEKRLRGLQPELAAGELHATYAGAKDSPPDNPLDHALLLSARIEDGSWVNFVVVPPEKPPLFSARFIMAIMAMSAATLAMSILLAWTLTKPFRDLERASLRLGVDTAAPGLPVTGPREVRNTTRAFNEMQDRIRRLIADRTQMLAAISHDLRNPITTLRLRSEFVEDDALREKIVADLDEMEEMVSATLAFMRDDFHEEEARVTDIATILESVCDMLTDLGKDVCCEVSAAPLRCRPLSLKRAFRNLIDNAVKHGRCVEVRLSAEASHYRVEVMDDGPGLPESELEAVFAPFYRRDQARSRHTGGFGLGLTVARAIIRSHGGDVALGNRREGGLQATVTLPRTPAV</sequence>
<comment type="caution">
    <text evidence="18">The sequence shown here is derived from an EMBL/GenBank/DDBJ whole genome shotgun (WGS) entry which is preliminary data.</text>
</comment>
<dbReference type="InterPro" id="IPR050980">
    <property type="entry name" value="2C_sensor_his_kinase"/>
</dbReference>
<evidence type="ECO:0000259" key="17">
    <source>
        <dbReference type="PROSITE" id="PS50885"/>
    </source>
</evidence>
<evidence type="ECO:0000256" key="1">
    <source>
        <dbReference type="ARBA" id="ARBA00000085"/>
    </source>
</evidence>
<dbReference type="SMART" id="SM00388">
    <property type="entry name" value="HisKA"/>
    <property type="match status" value="1"/>
</dbReference>
<name>A0ABX2TAP6_9PROT</name>
<keyword evidence="12 15" id="KW-1133">Transmembrane helix</keyword>
<dbReference type="PRINTS" id="PR00344">
    <property type="entry name" value="BCTRLSENSOR"/>
</dbReference>
<dbReference type="CDD" id="cd06225">
    <property type="entry name" value="HAMP"/>
    <property type="match status" value="1"/>
</dbReference>
<dbReference type="PANTHER" id="PTHR44936">
    <property type="entry name" value="SENSOR PROTEIN CREC"/>
    <property type="match status" value="1"/>
</dbReference>
<evidence type="ECO:0000256" key="4">
    <source>
        <dbReference type="ARBA" id="ARBA00022475"/>
    </source>
</evidence>
<evidence type="ECO:0000256" key="3">
    <source>
        <dbReference type="ARBA" id="ARBA00012438"/>
    </source>
</evidence>
<keyword evidence="7" id="KW-0808">Transferase</keyword>
<comment type="catalytic activity">
    <reaction evidence="1">
        <text>ATP + protein L-histidine = ADP + protein N-phospho-L-histidine.</text>
        <dbReference type="EC" id="2.7.13.3"/>
    </reaction>
</comment>